<dbReference type="PANTHER" id="PTHR43394:SF1">
    <property type="entry name" value="ATP-BINDING CASSETTE SUB-FAMILY B MEMBER 10, MITOCHONDRIAL"/>
    <property type="match status" value="1"/>
</dbReference>
<keyword evidence="5" id="KW-1185">Reference proteome</keyword>
<reference evidence="4 5" key="1">
    <citation type="submission" date="2024-05" db="EMBL/GenBank/DDBJ databases">
        <title>A draft genome resource for the thread blight pathogen Marasmius tenuissimus strain MS-2.</title>
        <authorList>
            <person name="Yulfo-Soto G.E."/>
            <person name="Baruah I.K."/>
            <person name="Amoako-Attah I."/>
            <person name="Bukari Y."/>
            <person name="Meinhardt L.W."/>
            <person name="Bailey B.A."/>
            <person name="Cohen S.P."/>
        </authorList>
    </citation>
    <scope>NUCLEOTIDE SEQUENCE [LARGE SCALE GENOMIC DNA]</scope>
    <source>
        <strain evidence="4 5">MS-2</strain>
    </source>
</reference>
<dbReference type="SMART" id="SM00382">
    <property type="entry name" value="AAA"/>
    <property type="match status" value="1"/>
</dbReference>
<dbReference type="InterPro" id="IPR039421">
    <property type="entry name" value="Type_1_exporter"/>
</dbReference>
<evidence type="ECO:0000259" key="3">
    <source>
        <dbReference type="PROSITE" id="PS50893"/>
    </source>
</evidence>
<comment type="caution">
    <text evidence="4">The sequence shown here is derived from an EMBL/GenBank/DDBJ whole genome shotgun (WGS) entry which is preliminary data.</text>
</comment>
<accession>A0ABR2ZGA5</accession>
<gene>
    <name evidence="4" type="ORF">AAF712_013220</name>
</gene>
<keyword evidence="1" id="KW-0547">Nucleotide-binding</keyword>
<dbReference type="EMBL" id="JBBXMP010000197">
    <property type="protein sequence ID" value="KAL0059984.1"/>
    <property type="molecule type" value="Genomic_DNA"/>
</dbReference>
<keyword evidence="2" id="KW-0067">ATP-binding</keyword>
<dbReference type="InterPro" id="IPR003439">
    <property type="entry name" value="ABC_transporter-like_ATP-bd"/>
</dbReference>
<sequence>MNEKISQTTSDNVDDTLDVTQAGVYRVYTEKKKFRLFEINHGRLFDARDKWLRSYRVILRLFREIAPGLILLWMFLKAWEGAQNVLLGTLESRVLRIIEHGISTHSLDTSALIMTIVARLTCVLLSVVVTDPWSQWAYRAVSSRVKEYFDVMIFTAKLQMDLPTVQDNTTFDHLDAETGFHAIESILAILSAVISGVGHLVLMGSVARGSSGNYGVFFAALSVLRPALTYMDYAGIISTQANNPHYLRVLAFKDLVDTKYRLDIISGNITQYVSEQYKAAKSRLGDVKTEHPEWQVFDLSRDSILTLDGLRTILVHLLGEVPMVYFVVTAILDPSKMSLATLATVQASSNSLQGTYFRVMFYVARLAENTAQVQQIFDIQLVTKVVKDEGHLSYPTEVNTTNGGMSFELCNVVFKYPGGKTTSNALDGVSFKIGAGELVVVVGANGSGKSTFVNILSRLYDPTSGQVLVDGVDIKAYKMSDIRQAVAILTQDHQLYPLSLRENIGLGSVEDLSNDEMIKLRQLKKTSNVSGGERQRLVASRTFMRFNSNRVKFVAADEPTAALDPEGELELFTRLREAREGKTMVFITHRFGPLVKHADRIICMKEGKIVESGDHGTLMGLKGEYHKMYSIQARAFEA</sequence>
<dbReference type="Pfam" id="PF00005">
    <property type="entry name" value="ABC_tran"/>
    <property type="match status" value="1"/>
</dbReference>
<name>A0ABR2ZGA5_9AGAR</name>
<proteinExistence type="predicted"/>
<evidence type="ECO:0000313" key="5">
    <source>
        <dbReference type="Proteomes" id="UP001437256"/>
    </source>
</evidence>
<dbReference type="CDD" id="cd03228">
    <property type="entry name" value="ABCC_MRP_Like"/>
    <property type="match status" value="1"/>
</dbReference>
<organism evidence="4 5">
    <name type="scientific">Marasmius tenuissimus</name>
    <dbReference type="NCBI Taxonomy" id="585030"/>
    <lineage>
        <taxon>Eukaryota</taxon>
        <taxon>Fungi</taxon>
        <taxon>Dikarya</taxon>
        <taxon>Basidiomycota</taxon>
        <taxon>Agaricomycotina</taxon>
        <taxon>Agaricomycetes</taxon>
        <taxon>Agaricomycetidae</taxon>
        <taxon>Agaricales</taxon>
        <taxon>Marasmiineae</taxon>
        <taxon>Marasmiaceae</taxon>
        <taxon>Marasmius</taxon>
    </lineage>
</organism>
<dbReference type="Proteomes" id="UP001437256">
    <property type="component" value="Unassembled WGS sequence"/>
</dbReference>
<dbReference type="SUPFAM" id="SSF52540">
    <property type="entry name" value="P-loop containing nucleoside triphosphate hydrolases"/>
    <property type="match status" value="1"/>
</dbReference>
<protein>
    <recommendedName>
        <fullName evidence="3">ABC transporter domain-containing protein</fullName>
    </recommendedName>
</protein>
<dbReference type="PROSITE" id="PS50893">
    <property type="entry name" value="ABC_TRANSPORTER_2"/>
    <property type="match status" value="1"/>
</dbReference>
<dbReference type="InterPro" id="IPR003593">
    <property type="entry name" value="AAA+_ATPase"/>
</dbReference>
<evidence type="ECO:0000313" key="4">
    <source>
        <dbReference type="EMBL" id="KAL0059984.1"/>
    </source>
</evidence>
<dbReference type="Gene3D" id="3.40.50.300">
    <property type="entry name" value="P-loop containing nucleotide triphosphate hydrolases"/>
    <property type="match status" value="1"/>
</dbReference>
<evidence type="ECO:0000256" key="1">
    <source>
        <dbReference type="ARBA" id="ARBA00022741"/>
    </source>
</evidence>
<evidence type="ECO:0000256" key="2">
    <source>
        <dbReference type="ARBA" id="ARBA00022840"/>
    </source>
</evidence>
<feature type="domain" description="ABC transporter" evidence="3">
    <location>
        <begin position="407"/>
        <end position="631"/>
    </location>
</feature>
<dbReference type="PANTHER" id="PTHR43394">
    <property type="entry name" value="ATP-DEPENDENT PERMEASE MDL1, MITOCHONDRIAL"/>
    <property type="match status" value="1"/>
</dbReference>
<dbReference type="InterPro" id="IPR027417">
    <property type="entry name" value="P-loop_NTPase"/>
</dbReference>